<sequence>MLIRTKEPNLSRIMQWIQTAYSIYYNREHKRSGHLFQGRYKSIVVGEESYWHMLSFYIHLNPLRAGIIEKLSKYKWSSYHDYVSTRKVHKWVNSEAVLDSFGRNKQDSRKEYRKLIREVSGKEKDFLADVRYGMILGGDKFVSWVQKKFIDRKEKNDEDLPQKRE</sequence>
<dbReference type="GO" id="GO:0006313">
    <property type="term" value="P:DNA transposition"/>
    <property type="evidence" value="ECO:0007669"/>
    <property type="project" value="InterPro"/>
</dbReference>
<organism evidence="1 2">
    <name type="scientific">Candidatus Scalindua rubra</name>
    <dbReference type="NCBI Taxonomy" id="1872076"/>
    <lineage>
        <taxon>Bacteria</taxon>
        <taxon>Pseudomonadati</taxon>
        <taxon>Planctomycetota</taxon>
        <taxon>Candidatus Brocadiia</taxon>
        <taxon>Candidatus Brocadiales</taxon>
        <taxon>Candidatus Scalinduaceae</taxon>
        <taxon>Candidatus Scalindua</taxon>
    </lineage>
</organism>
<evidence type="ECO:0000313" key="1">
    <source>
        <dbReference type="EMBL" id="ODS32352.1"/>
    </source>
</evidence>
<dbReference type="Gene3D" id="3.30.70.1290">
    <property type="entry name" value="Transposase IS200-like"/>
    <property type="match status" value="1"/>
</dbReference>
<dbReference type="PANTHER" id="PTHR34322">
    <property type="entry name" value="TRANSPOSASE, Y1_TNP DOMAIN-CONTAINING"/>
    <property type="match status" value="1"/>
</dbReference>
<dbReference type="SUPFAM" id="SSF143422">
    <property type="entry name" value="Transposase IS200-like"/>
    <property type="match status" value="1"/>
</dbReference>
<name>A0A1E3X9R2_9BACT</name>
<proteinExistence type="predicted"/>
<gene>
    <name evidence="1" type="ORF">SCARUB_02548</name>
</gene>
<evidence type="ECO:0008006" key="3">
    <source>
        <dbReference type="Google" id="ProtNLM"/>
    </source>
</evidence>
<dbReference type="InterPro" id="IPR036515">
    <property type="entry name" value="Transposase_17_sf"/>
</dbReference>
<dbReference type="PATRIC" id="fig|1872076.5.peg.3016"/>
<dbReference type="PANTHER" id="PTHR34322:SF2">
    <property type="entry name" value="TRANSPOSASE IS200-LIKE DOMAIN-CONTAINING PROTEIN"/>
    <property type="match status" value="1"/>
</dbReference>
<evidence type="ECO:0000313" key="2">
    <source>
        <dbReference type="Proteomes" id="UP000094056"/>
    </source>
</evidence>
<dbReference type="GO" id="GO:0004803">
    <property type="term" value="F:transposase activity"/>
    <property type="evidence" value="ECO:0007669"/>
    <property type="project" value="InterPro"/>
</dbReference>
<comment type="caution">
    <text evidence="1">The sequence shown here is derived from an EMBL/GenBank/DDBJ whole genome shotgun (WGS) entry which is preliminary data.</text>
</comment>
<dbReference type="Proteomes" id="UP000094056">
    <property type="component" value="Unassembled WGS sequence"/>
</dbReference>
<dbReference type="GO" id="GO:0003677">
    <property type="term" value="F:DNA binding"/>
    <property type="evidence" value="ECO:0007669"/>
    <property type="project" value="InterPro"/>
</dbReference>
<reference evidence="1 2" key="1">
    <citation type="submission" date="2016-07" db="EMBL/GenBank/DDBJ databases">
        <title>Draft genome of Scalindua rubra, obtained from a brine-seawater interface in the Red Sea, sheds light on salt adaptation in anammox bacteria.</title>
        <authorList>
            <person name="Speth D.R."/>
            <person name="Lagkouvardos I."/>
            <person name="Wang Y."/>
            <person name="Qian P.-Y."/>
            <person name="Dutilh B.E."/>
            <person name="Jetten M.S."/>
        </authorList>
    </citation>
    <scope>NUCLEOTIDE SEQUENCE [LARGE SCALE GENOMIC DNA]</scope>
    <source>
        <strain evidence="1">BSI-1</strain>
    </source>
</reference>
<protein>
    <recommendedName>
        <fullName evidence="3">Transposase IS200-like domain-containing protein</fullName>
    </recommendedName>
</protein>
<dbReference type="EMBL" id="MAYW01000067">
    <property type="protein sequence ID" value="ODS32352.1"/>
    <property type="molecule type" value="Genomic_DNA"/>
</dbReference>
<accession>A0A1E3X9R2</accession>
<dbReference type="AlphaFoldDB" id="A0A1E3X9R2"/>